<name>A0AC61DG94_9FIRM</name>
<evidence type="ECO:0000313" key="1">
    <source>
        <dbReference type="EMBL" id="PHV71617.1"/>
    </source>
</evidence>
<proteinExistence type="predicted"/>
<reference evidence="1" key="1">
    <citation type="submission" date="2017-10" db="EMBL/GenBank/DDBJ databases">
        <title>Genome sequence of cellulolytic Lachnospiraceae bacterium XHS1971 isolated from hotspring sediment.</title>
        <authorList>
            <person name="Vasudevan G."/>
            <person name="Joshi A.J."/>
            <person name="Hivarkar S."/>
            <person name="Lanjekar V.B."/>
            <person name="Dhakephalkar P.K."/>
            <person name="Dagar S."/>
        </authorList>
    </citation>
    <scope>NUCLEOTIDE SEQUENCE</scope>
    <source>
        <strain evidence="1">XHS1971</strain>
    </source>
</reference>
<comment type="caution">
    <text evidence="1">The sequence shown here is derived from an EMBL/GenBank/DDBJ whole genome shotgun (WGS) entry which is preliminary data.</text>
</comment>
<organism evidence="1 2">
    <name type="scientific">Sporanaerobium hydrogeniformans</name>
    <dbReference type="NCBI Taxonomy" id="3072179"/>
    <lineage>
        <taxon>Bacteria</taxon>
        <taxon>Bacillati</taxon>
        <taxon>Bacillota</taxon>
        <taxon>Clostridia</taxon>
        <taxon>Lachnospirales</taxon>
        <taxon>Lachnospiraceae</taxon>
        <taxon>Sporanaerobium</taxon>
    </lineage>
</organism>
<gene>
    <name evidence="1" type="ORF">CS063_03370</name>
</gene>
<sequence>MMPKEIASLQNPVLKMINQLQKKKAVRKKEGLFVVEGLRAVREITKEFEVEYYVTTKEVEVKDLPGLEKSKWIVVPTALYKAISETEAPQGVMAVVKMPNCKLQDLVLKERGFYLILENLQDPGNMGTIIRTAHAFGANGILITKGSVDVFSPKVVRSTMGSLFHVPLVVDCEIEEYREVLRQAEIPIYATALEEAKPIYHINFVNPLAIVIGNEGNGVSDYIKKAADYKMMIPMPGGSESLNASVATSICIYEVMRQLEVNAQSCIPKE</sequence>
<evidence type="ECO:0000313" key="2">
    <source>
        <dbReference type="Proteomes" id="UP000224460"/>
    </source>
</evidence>
<keyword evidence="2" id="KW-1185">Reference proteome</keyword>
<accession>A0AC61DG94</accession>
<dbReference type="Proteomes" id="UP000224460">
    <property type="component" value="Unassembled WGS sequence"/>
</dbReference>
<dbReference type="EMBL" id="PEDL01000002">
    <property type="protein sequence ID" value="PHV71617.1"/>
    <property type="molecule type" value="Genomic_DNA"/>
</dbReference>
<protein>
    <submittedName>
        <fullName evidence="1">23S rRNA (Guanosine(2251)-2'-O)-methyltransferase RlmB</fullName>
    </submittedName>
</protein>